<protein>
    <submittedName>
        <fullName evidence="2">ATP-dependent RNA helicase</fullName>
    </submittedName>
</protein>
<proteinExistence type="predicted"/>
<organism evidence="1 2">
    <name type="scientific">Panagrolaimus sp. PS1159</name>
    <dbReference type="NCBI Taxonomy" id="55785"/>
    <lineage>
        <taxon>Eukaryota</taxon>
        <taxon>Metazoa</taxon>
        <taxon>Ecdysozoa</taxon>
        <taxon>Nematoda</taxon>
        <taxon>Chromadorea</taxon>
        <taxon>Rhabditida</taxon>
        <taxon>Tylenchina</taxon>
        <taxon>Panagrolaimomorpha</taxon>
        <taxon>Panagrolaimoidea</taxon>
        <taxon>Panagrolaimidae</taxon>
        <taxon>Panagrolaimus</taxon>
    </lineage>
</organism>
<accession>A0AC35FHB2</accession>
<sequence length="512" mass="58634">MFDDDNDIPCTEEISTSSTFSFPSNVKAEKVVKKNSANFSNAKEESKCFQLNSLIDDESSKEVKILRESIFSKPYSSSIQDEQITVRGGLRNEKFPDNHVSLNTLGLVEEIVKNLKEMQIFELRKLQQNFISLILKSEQDIVVCAEKGHGKTTAYLLPVINNLALQNRKNLSSTERKPTVIILLYNPESAEQVYLTANKISQGLELQFIPIIGTNNNVSSKLDDFEGGDIIIGTIKQLAMYVSLKKISLDSIKTVIYDETDIFFKQKDWEKTFNMFRYKLPYGRRTFVFSSTYDDQACFNFYSIARCYFWFMAIGELNQVEKLVQQTFIVDKSVNHDKMLINLIIKKAKNGNCPKTLVFTKMSDTADWIAGRLRMFKDIHCPFEVRAAALHSAILVEDRDSIFDAFMLPNEDPSSLDVLVISDKNSCGTSIPAELVVNYDIPYDVTLYILRVGCTNRNEHRGEAYTFLDSTKLKNFGFEYKYNFYCMLAAAKRTNHTPFPQVLEKLYQKFIS</sequence>
<name>A0AC35FHB2_9BILA</name>
<reference evidence="2" key="1">
    <citation type="submission" date="2022-11" db="UniProtKB">
        <authorList>
            <consortium name="WormBaseParasite"/>
        </authorList>
    </citation>
    <scope>IDENTIFICATION</scope>
</reference>
<dbReference type="WBParaSite" id="PS1159_v2.g17396.t1">
    <property type="protein sequence ID" value="PS1159_v2.g17396.t1"/>
    <property type="gene ID" value="PS1159_v2.g17396"/>
</dbReference>
<evidence type="ECO:0000313" key="1">
    <source>
        <dbReference type="Proteomes" id="UP000887580"/>
    </source>
</evidence>
<dbReference type="Proteomes" id="UP000887580">
    <property type="component" value="Unplaced"/>
</dbReference>
<evidence type="ECO:0000313" key="2">
    <source>
        <dbReference type="WBParaSite" id="PS1159_v2.g17396.t1"/>
    </source>
</evidence>